<dbReference type="Pfam" id="PF10566">
    <property type="entry name" value="Glyco_hydro_97"/>
    <property type="match status" value="1"/>
</dbReference>
<keyword evidence="3 10" id="KW-0378">Hydrolase</keyword>
<dbReference type="InterPro" id="IPR052720">
    <property type="entry name" value="Glycosyl_hydrolase_97"/>
</dbReference>
<proteinExistence type="predicted"/>
<feature type="signal peptide" evidence="6">
    <location>
        <begin position="1"/>
        <end position="20"/>
    </location>
</feature>
<name>A0A372NMB0_9SPHI</name>
<dbReference type="InterPro" id="IPR013785">
    <property type="entry name" value="Aldolase_TIM"/>
</dbReference>
<organism evidence="10 11">
    <name type="scientific">Mucilaginibacter conchicola</name>
    <dbReference type="NCBI Taxonomy" id="2303333"/>
    <lineage>
        <taxon>Bacteria</taxon>
        <taxon>Pseudomonadati</taxon>
        <taxon>Bacteroidota</taxon>
        <taxon>Sphingobacteriia</taxon>
        <taxon>Sphingobacteriales</taxon>
        <taxon>Sphingobacteriaceae</taxon>
        <taxon>Mucilaginibacter</taxon>
    </lineage>
</organism>
<feature type="domain" description="Glycosyl-hydrolase 97 N-terminal" evidence="8">
    <location>
        <begin position="27"/>
        <end position="277"/>
    </location>
</feature>
<dbReference type="AlphaFoldDB" id="A0A372NMB0"/>
<dbReference type="InterPro" id="IPR029483">
    <property type="entry name" value="GH97_C"/>
</dbReference>
<gene>
    <name evidence="10" type="ORF">D0C36_23820</name>
</gene>
<evidence type="ECO:0000313" key="11">
    <source>
        <dbReference type="Proteomes" id="UP000264217"/>
    </source>
</evidence>
<feature type="domain" description="Glycosyl-hydrolase 97 C-terminal oligomerisation" evidence="9">
    <location>
        <begin position="560"/>
        <end position="655"/>
    </location>
</feature>
<dbReference type="EMBL" id="QWDC01000007">
    <property type="protein sequence ID" value="RFZ89988.1"/>
    <property type="molecule type" value="Genomic_DNA"/>
</dbReference>
<evidence type="ECO:0000313" key="10">
    <source>
        <dbReference type="EMBL" id="RFZ89988.1"/>
    </source>
</evidence>
<dbReference type="PANTHER" id="PTHR35803">
    <property type="entry name" value="GLUCAN 1,4-ALPHA-GLUCOSIDASE SUSB-RELATED"/>
    <property type="match status" value="1"/>
</dbReference>
<dbReference type="Proteomes" id="UP000264217">
    <property type="component" value="Unassembled WGS sequence"/>
</dbReference>
<feature type="chain" id="PRO_5016802841" evidence="6">
    <location>
        <begin position="21"/>
        <end position="658"/>
    </location>
</feature>
<dbReference type="InterPro" id="IPR013780">
    <property type="entry name" value="Glyco_hydro_b"/>
</dbReference>
<dbReference type="InterPro" id="IPR014718">
    <property type="entry name" value="GH-type_carb-bd"/>
</dbReference>
<evidence type="ECO:0000259" key="8">
    <source>
        <dbReference type="Pfam" id="PF14508"/>
    </source>
</evidence>
<protein>
    <submittedName>
        <fullName evidence="10">Glycoside hydrolase family 97 protein</fullName>
    </submittedName>
</protein>
<feature type="domain" description="Glycosyl-hydrolase 97 catalytic" evidence="7">
    <location>
        <begin position="297"/>
        <end position="462"/>
    </location>
</feature>
<keyword evidence="4" id="KW-0106">Calcium</keyword>
<comment type="subunit">
    <text evidence="2">Monomer.</text>
</comment>
<dbReference type="Gene3D" id="2.70.98.10">
    <property type="match status" value="1"/>
</dbReference>
<evidence type="ECO:0000259" key="7">
    <source>
        <dbReference type="Pfam" id="PF10566"/>
    </source>
</evidence>
<keyword evidence="5" id="KW-0326">Glycosidase</keyword>
<dbReference type="InterPro" id="IPR019563">
    <property type="entry name" value="GH97_catalytic"/>
</dbReference>
<dbReference type="Pfam" id="PF14508">
    <property type="entry name" value="GH97_N"/>
    <property type="match status" value="1"/>
</dbReference>
<evidence type="ECO:0000259" key="9">
    <source>
        <dbReference type="Pfam" id="PF14509"/>
    </source>
</evidence>
<accession>A0A372NMB0</accession>
<dbReference type="Gene3D" id="3.20.20.70">
    <property type="entry name" value="Aldolase class I"/>
    <property type="match status" value="1"/>
</dbReference>
<evidence type="ECO:0000256" key="1">
    <source>
        <dbReference type="ARBA" id="ARBA00001913"/>
    </source>
</evidence>
<keyword evidence="6" id="KW-0732">Signal</keyword>
<dbReference type="InterPro" id="IPR017853">
    <property type="entry name" value="GH"/>
</dbReference>
<keyword evidence="11" id="KW-1185">Reference proteome</keyword>
<comment type="cofactor">
    <cofactor evidence="1">
        <name>Ca(2+)</name>
        <dbReference type="ChEBI" id="CHEBI:29108"/>
    </cofactor>
</comment>
<dbReference type="Gene3D" id="2.60.40.1180">
    <property type="entry name" value="Golgi alpha-mannosidase II"/>
    <property type="match status" value="1"/>
</dbReference>
<dbReference type="OrthoDB" id="57532at2"/>
<reference evidence="10 11" key="1">
    <citation type="submission" date="2018-08" db="EMBL/GenBank/DDBJ databases">
        <title>Mucilaginibacter sp. MYSH2.</title>
        <authorList>
            <person name="Seo T."/>
        </authorList>
    </citation>
    <scope>NUCLEOTIDE SEQUENCE [LARGE SCALE GENOMIC DNA]</scope>
    <source>
        <strain evidence="10 11">MYSH2</strain>
    </source>
</reference>
<dbReference type="GO" id="GO:0016798">
    <property type="term" value="F:hydrolase activity, acting on glycosyl bonds"/>
    <property type="evidence" value="ECO:0007669"/>
    <property type="project" value="UniProtKB-KW"/>
</dbReference>
<sequence length="658" mass="74352">MRNKLFVLIVWLCASPLMLLAQKSAKVTSPDGKVIIEVTLTAGSPVYKVSYKKQAVINSSPLTLDFDSGAWGKNLKMSNVNYSKADGYYDLVVGKAKHIRNNYREAIIPFEETQKPFRKINLVARAYNDGVAFRYMFPKQAGWKNYTLYDEHTNFNLAGDPKALVLFLPSYTSSHEGPYTHEPYSKLKVDSLMDMPATFEYSNNIYLAITEAEVVDYAGMYLSKNSDGTMRGKLSPLPGQDKEKVKAVLPHETPWRVAIIGDRAGALIESNMLTNLNGDCKIEDTSWIKPGKATFPWWNGSVVPDTVFAPGNNFETNKYYIDFCARNNIQYHSVVEYGLHEWYVNDGPDFFPGPNADPSKAVSSLDMQKICDYAKSKGVGIRVWVHWKPLYPILEKAFAQYEKWGISGMMVDFMDRDDQEMIKIQEDILQTAAKHHLHIQFHGSSKPSGLHRMYPNEFTREGTRNYEVYKWDTTINASHDIAMPFTRMLAGATDYHLGGFRAVPQSKFKVRFRNPLVTSTRCHMMAMYVVLESYLGMVCDAPQAYEGQPGFDFLQTVPTNWDETRVPNAAINQYVTIARRNGNNWFIGAITDNQPRNHAVKLDFLGDGEYTADIYTDAADTDTNPNNLKKETKTVTRKDVLNLPVAANGGAVVKITKK</sequence>
<evidence type="ECO:0000256" key="5">
    <source>
        <dbReference type="ARBA" id="ARBA00023295"/>
    </source>
</evidence>
<dbReference type="SUPFAM" id="SSF51445">
    <property type="entry name" value="(Trans)glycosidases"/>
    <property type="match status" value="1"/>
</dbReference>
<dbReference type="PANTHER" id="PTHR35803:SF2">
    <property type="entry name" value="RETAINING ALPHA-GALACTOSIDASE"/>
    <property type="match status" value="1"/>
</dbReference>
<evidence type="ECO:0000256" key="3">
    <source>
        <dbReference type="ARBA" id="ARBA00022801"/>
    </source>
</evidence>
<dbReference type="Pfam" id="PF14509">
    <property type="entry name" value="GH97_C"/>
    <property type="match status" value="1"/>
</dbReference>
<evidence type="ECO:0000256" key="2">
    <source>
        <dbReference type="ARBA" id="ARBA00011245"/>
    </source>
</evidence>
<dbReference type="InterPro" id="IPR029486">
    <property type="entry name" value="GH97_N"/>
</dbReference>
<dbReference type="RefSeq" id="WP_117394242.1">
    <property type="nucleotide sequence ID" value="NZ_QWDC01000007.1"/>
</dbReference>
<evidence type="ECO:0000256" key="6">
    <source>
        <dbReference type="SAM" id="SignalP"/>
    </source>
</evidence>
<comment type="caution">
    <text evidence="10">The sequence shown here is derived from an EMBL/GenBank/DDBJ whole genome shotgun (WGS) entry which is preliminary data.</text>
</comment>
<dbReference type="GO" id="GO:0030246">
    <property type="term" value="F:carbohydrate binding"/>
    <property type="evidence" value="ECO:0007669"/>
    <property type="project" value="InterPro"/>
</dbReference>
<evidence type="ECO:0000256" key="4">
    <source>
        <dbReference type="ARBA" id="ARBA00022837"/>
    </source>
</evidence>